<dbReference type="OrthoDB" id="4090326at2759"/>
<dbReference type="Proteomes" id="UP000001997">
    <property type="component" value="Unassembled WGS sequence"/>
</dbReference>
<sequence>MPDSRRQSEDTVLPDNESVFTSLSDDTLADLSSQVFGLPLPNFSTIKEYSIASTFLHPGVSVFRSIDDARKGSSPLLCTSSSVFSVFKKNAPFMVICTYDDAGQSHEYCRVHFKNVANNLSCYILMFPHTSVMILNNGLRPAADIMYCDTKLRVVGSSGDNSTFASGELKMYVLQPNTLSLTDGSSLVQPTPGSIKGAKVGFNTSANDLCQALSESKKHLHTKLLSEARTLVNIPLVTYTDTGDKKISGSKHSLNGTVRMFQPPGDESQHTLVMLCVILVLREQEMRKSKGGKRPSYVEH</sequence>
<gene>
    <name evidence="1" type="ORF">PGUG_00907</name>
</gene>
<dbReference type="EMBL" id="CH408155">
    <property type="protein sequence ID" value="EDK36809.2"/>
    <property type="molecule type" value="Genomic_DNA"/>
</dbReference>
<dbReference type="HOGENOM" id="CLU_046448_0_0_1"/>
<evidence type="ECO:0000313" key="2">
    <source>
        <dbReference type="Proteomes" id="UP000001997"/>
    </source>
</evidence>
<reference evidence="1 2" key="1">
    <citation type="journal article" date="2009" name="Nature">
        <title>Evolution of pathogenicity and sexual reproduction in eight Candida genomes.</title>
        <authorList>
            <person name="Butler G."/>
            <person name="Rasmussen M.D."/>
            <person name="Lin M.F."/>
            <person name="Santos M.A."/>
            <person name="Sakthikumar S."/>
            <person name="Munro C.A."/>
            <person name="Rheinbay E."/>
            <person name="Grabherr M."/>
            <person name="Forche A."/>
            <person name="Reedy J.L."/>
            <person name="Agrafioti I."/>
            <person name="Arnaud M.B."/>
            <person name="Bates S."/>
            <person name="Brown A.J."/>
            <person name="Brunke S."/>
            <person name="Costanzo M.C."/>
            <person name="Fitzpatrick D.A."/>
            <person name="de Groot P.W."/>
            <person name="Harris D."/>
            <person name="Hoyer L.L."/>
            <person name="Hube B."/>
            <person name="Klis F.M."/>
            <person name="Kodira C."/>
            <person name="Lennard N."/>
            <person name="Logue M.E."/>
            <person name="Martin R."/>
            <person name="Neiman A.M."/>
            <person name="Nikolaou E."/>
            <person name="Quail M.A."/>
            <person name="Quinn J."/>
            <person name="Santos M.C."/>
            <person name="Schmitzberger F.F."/>
            <person name="Sherlock G."/>
            <person name="Shah P."/>
            <person name="Silverstein K.A."/>
            <person name="Skrzypek M.S."/>
            <person name="Soll D."/>
            <person name="Staggs R."/>
            <person name="Stansfield I."/>
            <person name="Stumpf M.P."/>
            <person name="Sudbery P.E."/>
            <person name="Srikantha T."/>
            <person name="Zeng Q."/>
            <person name="Berman J."/>
            <person name="Berriman M."/>
            <person name="Heitman J."/>
            <person name="Gow N.A."/>
            <person name="Lorenz M.C."/>
            <person name="Birren B.W."/>
            <person name="Kellis M."/>
            <person name="Cuomo C.A."/>
        </authorList>
    </citation>
    <scope>NUCLEOTIDE SEQUENCE [LARGE SCALE GENOMIC DNA]</scope>
    <source>
        <strain evidence="2">ATCC 6260 / CBS 566 / DSM 6381 / JCM 1539 / NBRC 10279 / NRRL Y-324</strain>
    </source>
</reference>
<name>A5DCA2_PICGU</name>
<dbReference type="RefSeq" id="XP_001487530.2">
    <property type="nucleotide sequence ID" value="XM_001487480.1"/>
</dbReference>
<accession>A5DCA2</accession>
<proteinExistence type="predicted"/>
<dbReference type="eggNOG" id="ENOG502QR9U">
    <property type="taxonomic scope" value="Eukaryota"/>
</dbReference>
<dbReference type="AlphaFoldDB" id="A5DCA2"/>
<dbReference type="VEuPathDB" id="FungiDB:PGUG_00907"/>
<keyword evidence="2" id="KW-1185">Reference proteome</keyword>
<dbReference type="OMA" id="HSNHITY"/>
<organism evidence="1 2">
    <name type="scientific">Meyerozyma guilliermondii (strain ATCC 6260 / CBS 566 / DSM 6381 / JCM 1539 / NBRC 10279 / NRRL Y-324)</name>
    <name type="common">Yeast</name>
    <name type="synonym">Candida guilliermondii</name>
    <dbReference type="NCBI Taxonomy" id="294746"/>
    <lineage>
        <taxon>Eukaryota</taxon>
        <taxon>Fungi</taxon>
        <taxon>Dikarya</taxon>
        <taxon>Ascomycota</taxon>
        <taxon>Saccharomycotina</taxon>
        <taxon>Pichiomycetes</taxon>
        <taxon>Debaryomycetaceae</taxon>
        <taxon>Meyerozyma</taxon>
    </lineage>
</organism>
<protein>
    <submittedName>
        <fullName evidence="1">Uncharacterized protein</fullName>
    </submittedName>
</protein>
<evidence type="ECO:0000313" key="1">
    <source>
        <dbReference type="EMBL" id="EDK36809.2"/>
    </source>
</evidence>
<dbReference type="InParanoid" id="A5DCA2"/>
<dbReference type="GeneID" id="5128714"/>
<dbReference type="KEGG" id="pgu:PGUG_00907"/>